<feature type="binding site" evidence="18">
    <location>
        <position position="9"/>
    </location>
    <ligand>
        <name>substrate</name>
    </ligand>
</feature>
<evidence type="ECO:0000256" key="17">
    <source>
        <dbReference type="PIRSR" id="PIRSR606309-1"/>
    </source>
</evidence>
<feature type="binding site" evidence="19">
    <location>
        <position position="7"/>
    </location>
    <ligand>
        <name>a divalent metal cation</name>
        <dbReference type="ChEBI" id="CHEBI:60240"/>
        <label>1</label>
        <note>catalytic</note>
    </ligand>
</feature>
<evidence type="ECO:0000256" key="5">
    <source>
        <dbReference type="ARBA" id="ARBA00022695"/>
    </source>
</evidence>
<feature type="binding site" evidence="19">
    <location>
        <position position="9"/>
    </location>
    <ligand>
        <name>a divalent metal cation</name>
        <dbReference type="ChEBI" id="CHEBI:60240"/>
        <label>1</label>
        <note>catalytic</note>
    </ligand>
</feature>
<dbReference type="RefSeq" id="WP_088711471.1">
    <property type="nucleotide sequence ID" value="NZ_NFZT01000001.1"/>
</dbReference>
<evidence type="ECO:0000256" key="7">
    <source>
        <dbReference type="ARBA" id="ARBA00022722"/>
    </source>
</evidence>
<dbReference type="GO" id="GO:0003677">
    <property type="term" value="F:DNA binding"/>
    <property type="evidence" value="ECO:0007669"/>
    <property type="project" value="InterPro"/>
</dbReference>
<comment type="catalytic activity">
    <reaction evidence="16 20">
        <text>DNA(n) + a 2'-deoxyribonucleoside 5'-triphosphate = DNA(n+1) + diphosphate</text>
        <dbReference type="Rhea" id="RHEA:22508"/>
        <dbReference type="Rhea" id="RHEA-COMP:17339"/>
        <dbReference type="Rhea" id="RHEA-COMP:17340"/>
        <dbReference type="ChEBI" id="CHEBI:33019"/>
        <dbReference type="ChEBI" id="CHEBI:61560"/>
        <dbReference type="ChEBI" id="CHEBI:173112"/>
        <dbReference type="EC" id="2.7.7.7"/>
    </reaction>
</comment>
<dbReference type="InterPro" id="IPR006054">
    <property type="entry name" value="DnaQ"/>
</dbReference>
<evidence type="ECO:0000256" key="14">
    <source>
        <dbReference type="ARBA" id="ARBA00025483"/>
    </source>
</evidence>
<dbReference type="GO" id="GO:0005829">
    <property type="term" value="C:cytosol"/>
    <property type="evidence" value="ECO:0007669"/>
    <property type="project" value="TreeGrafter"/>
</dbReference>
<keyword evidence="11 19" id="KW-0460">Magnesium</keyword>
<evidence type="ECO:0000256" key="11">
    <source>
        <dbReference type="ARBA" id="ARBA00022842"/>
    </source>
</evidence>
<feature type="binding site" evidence="18">
    <location>
        <position position="156"/>
    </location>
    <ligand>
        <name>substrate</name>
    </ligand>
</feature>
<evidence type="ECO:0000313" key="23">
    <source>
        <dbReference type="Proteomes" id="UP000198462"/>
    </source>
</evidence>
<dbReference type="CDD" id="cd06131">
    <property type="entry name" value="DNA_pol_III_epsilon_Ecoli_like"/>
    <property type="match status" value="1"/>
</dbReference>
<evidence type="ECO:0000256" key="6">
    <source>
        <dbReference type="ARBA" id="ARBA00022705"/>
    </source>
</evidence>
<dbReference type="NCBIfam" id="NF004316">
    <property type="entry name" value="PRK05711.1"/>
    <property type="match status" value="1"/>
</dbReference>
<dbReference type="InterPro" id="IPR013520">
    <property type="entry name" value="Ribonucl_H"/>
</dbReference>
<evidence type="ECO:0000256" key="3">
    <source>
        <dbReference type="ARBA" id="ARBA00020352"/>
    </source>
</evidence>
<keyword evidence="13 19" id="KW-0464">Manganese</keyword>
<feature type="binding site" evidence="18">
    <location>
        <position position="52"/>
    </location>
    <ligand>
        <name>substrate</name>
    </ligand>
</feature>
<evidence type="ECO:0000256" key="4">
    <source>
        <dbReference type="ARBA" id="ARBA00022679"/>
    </source>
</evidence>
<keyword evidence="8 19" id="KW-0479">Metal-binding</keyword>
<dbReference type="OrthoDB" id="9804290at2"/>
<dbReference type="FunFam" id="3.30.420.10:FF:000012">
    <property type="entry name" value="DNA polymerase III subunit epsilon"/>
    <property type="match status" value="1"/>
</dbReference>
<dbReference type="AlphaFoldDB" id="A0A219B4G8"/>
<keyword evidence="23" id="KW-1185">Reference proteome</keyword>
<dbReference type="PANTHER" id="PTHR30231:SF41">
    <property type="entry name" value="DNA POLYMERASE III SUBUNIT EPSILON"/>
    <property type="match status" value="1"/>
</dbReference>
<evidence type="ECO:0000256" key="8">
    <source>
        <dbReference type="ARBA" id="ARBA00022723"/>
    </source>
</evidence>
<dbReference type="GO" id="GO:0003887">
    <property type="term" value="F:DNA-directed DNA polymerase activity"/>
    <property type="evidence" value="ECO:0007669"/>
    <property type="project" value="UniProtKB-KW"/>
</dbReference>
<keyword evidence="6 20" id="KW-0235">DNA replication</keyword>
<evidence type="ECO:0000313" key="22">
    <source>
        <dbReference type="EMBL" id="OWV32678.1"/>
    </source>
</evidence>
<evidence type="ECO:0000259" key="21">
    <source>
        <dbReference type="SMART" id="SM00479"/>
    </source>
</evidence>
<sequence>MREIVFDTETTGVDPDEGHRICEIGAVELLGQMPTGRTFHALINPCRDMPAEAARIHGHTNESLADKPVFAAIVKDFLEFIGTDTKLVAHNAMFDLGFVNRELTLCGHDPLPVERIVDTLAIAREKFPGKGHTLDALCNRFSIDLTRREKHGALLDSELLAGVYVELMGGRQRGMALGGPEEDQPGDRVYARAPVRDWPVRIFSPSEEEKERHRAFLSQLGDPLWAEVPGFRH</sequence>
<feature type="binding site" evidence="18">
    <location>
        <position position="57"/>
    </location>
    <ligand>
        <name>substrate</name>
    </ligand>
</feature>
<keyword evidence="4 20" id="KW-0808">Transferase</keyword>
<gene>
    <name evidence="20" type="primary">dnaQ</name>
    <name evidence="22" type="ORF">B5C34_03920</name>
</gene>
<proteinExistence type="predicted"/>
<evidence type="ECO:0000256" key="15">
    <source>
        <dbReference type="ARBA" id="ARBA00026073"/>
    </source>
</evidence>
<dbReference type="Proteomes" id="UP000198462">
    <property type="component" value="Unassembled WGS sequence"/>
</dbReference>
<comment type="cofactor">
    <cofactor evidence="19">
        <name>Mg(2+)</name>
        <dbReference type="ChEBI" id="CHEBI:18420"/>
    </cofactor>
    <cofactor evidence="19">
        <name>Mn(2+)</name>
        <dbReference type="ChEBI" id="CHEBI:29035"/>
    </cofactor>
    <text evidence="19">Binds 2 divalent metal cations. Magnesium or manganese.</text>
</comment>
<feature type="active site" description="Proton acceptor" evidence="17">
    <location>
        <position position="151"/>
    </location>
</feature>
<reference evidence="23" key="1">
    <citation type="submission" date="2017-05" db="EMBL/GenBank/DDBJ databases">
        <authorList>
            <person name="Lin X."/>
        </authorList>
    </citation>
    <scope>NUCLEOTIDE SEQUENCE [LARGE SCALE GENOMIC DNA]</scope>
    <source>
        <strain evidence="23">JLT2012</strain>
    </source>
</reference>
<dbReference type="NCBIfam" id="TIGR01406">
    <property type="entry name" value="dnaQ_proteo"/>
    <property type="match status" value="1"/>
</dbReference>
<dbReference type="Pfam" id="PF00929">
    <property type="entry name" value="RNase_T"/>
    <property type="match status" value="1"/>
</dbReference>
<evidence type="ECO:0000256" key="9">
    <source>
        <dbReference type="ARBA" id="ARBA00022801"/>
    </source>
</evidence>
<name>A0A219B4G8_9SPHN</name>
<comment type="function">
    <text evidence="14 20">DNA polymerase III is a complex, multichain enzyme responsible for most of the replicative synthesis in bacteria. The epsilon subunit contain the editing function and is a proofreading 3'-5' exonuclease.</text>
</comment>
<keyword evidence="5 20" id="KW-0548">Nucleotidyltransferase</keyword>
<feature type="domain" description="Exonuclease" evidence="21">
    <location>
        <begin position="2"/>
        <end position="173"/>
    </location>
</feature>
<dbReference type="InterPro" id="IPR006309">
    <property type="entry name" value="DnaQ_proteo"/>
</dbReference>
<evidence type="ECO:0000256" key="19">
    <source>
        <dbReference type="PIRSR" id="PIRSR606309-3"/>
    </source>
</evidence>
<dbReference type="SUPFAM" id="SSF53098">
    <property type="entry name" value="Ribonuclease H-like"/>
    <property type="match status" value="1"/>
</dbReference>
<evidence type="ECO:0000256" key="20">
    <source>
        <dbReference type="RuleBase" id="RU364087"/>
    </source>
</evidence>
<dbReference type="SMART" id="SM00479">
    <property type="entry name" value="EXOIII"/>
    <property type="match status" value="1"/>
</dbReference>
<comment type="caution">
    <text evidence="22">The sequence shown here is derived from an EMBL/GenBank/DDBJ whole genome shotgun (WGS) entry which is preliminary data.</text>
</comment>
<comment type="cofactor">
    <cofactor evidence="1 20">
        <name>Mn(2+)</name>
        <dbReference type="ChEBI" id="CHEBI:29035"/>
    </cofactor>
</comment>
<accession>A0A219B4G8</accession>
<keyword evidence="7 20" id="KW-0540">Nuclease</keyword>
<evidence type="ECO:0000256" key="1">
    <source>
        <dbReference type="ARBA" id="ARBA00001936"/>
    </source>
</evidence>
<comment type="subunit">
    <text evidence="15 20">DNA polymerase III contains a core (composed of alpha, epsilon and theta chains) that associates with a tau subunit. This core dimerizes to form the POLIII' complex. PolIII' associates with the gamma complex (composed of gamma, delta, delta', psi and chi chains) and with the beta chain to form the complete DNA polymerase III complex.</text>
</comment>
<evidence type="ECO:0000256" key="16">
    <source>
        <dbReference type="ARBA" id="ARBA00049244"/>
    </source>
</evidence>
<evidence type="ECO:0000256" key="10">
    <source>
        <dbReference type="ARBA" id="ARBA00022839"/>
    </source>
</evidence>
<feature type="binding site" evidence="19">
    <location>
        <position position="156"/>
    </location>
    <ligand>
        <name>a divalent metal cation</name>
        <dbReference type="ChEBI" id="CHEBI:60240"/>
        <label>1</label>
        <note>catalytic</note>
    </ligand>
</feature>
<keyword evidence="12 20" id="KW-0239">DNA-directed DNA polymerase</keyword>
<evidence type="ECO:0000256" key="2">
    <source>
        <dbReference type="ARBA" id="ARBA00012417"/>
    </source>
</evidence>
<dbReference type="InterPro" id="IPR036397">
    <property type="entry name" value="RNaseH_sf"/>
</dbReference>
<evidence type="ECO:0000256" key="18">
    <source>
        <dbReference type="PIRSR" id="PIRSR606309-2"/>
    </source>
</evidence>
<organism evidence="22 23">
    <name type="scientific">Pacificimonas flava</name>
    <dbReference type="NCBI Taxonomy" id="1234595"/>
    <lineage>
        <taxon>Bacteria</taxon>
        <taxon>Pseudomonadati</taxon>
        <taxon>Pseudomonadota</taxon>
        <taxon>Alphaproteobacteria</taxon>
        <taxon>Sphingomonadales</taxon>
        <taxon>Sphingosinicellaceae</taxon>
        <taxon>Pacificimonas</taxon>
    </lineage>
</organism>
<dbReference type="PANTHER" id="PTHR30231">
    <property type="entry name" value="DNA POLYMERASE III SUBUNIT EPSILON"/>
    <property type="match status" value="1"/>
</dbReference>
<dbReference type="GO" id="GO:0045004">
    <property type="term" value="P:DNA replication proofreading"/>
    <property type="evidence" value="ECO:0007669"/>
    <property type="project" value="TreeGrafter"/>
</dbReference>
<protein>
    <recommendedName>
        <fullName evidence="3 20">DNA polymerase III subunit epsilon</fullName>
        <ecNumber evidence="2 20">2.7.7.7</ecNumber>
    </recommendedName>
</protein>
<dbReference type="Gene3D" id="3.30.420.10">
    <property type="entry name" value="Ribonuclease H-like superfamily/Ribonuclease H"/>
    <property type="match status" value="1"/>
</dbReference>
<keyword evidence="10 20" id="KW-0269">Exonuclease</keyword>
<dbReference type="EMBL" id="NFZT01000001">
    <property type="protein sequence ID" value="OWV32678.1"/>
    <property type="molecule type" value="Genomic_DNA"/>
</dbReference>
<dbReference type="GO" id="GO:0046872">
    <property type="term" value="F:metal ion binding"/>
    <property type="evidence" value="ECO:0007669"/>
    <property type="project" value="UniProtKB-KW"/>
</dbReference>
<feature type="binding site" evidence="18">
    <location>
        <position position="7"/>
    </location>
    <ligand>
        <name>substrate</name>
    </ligand>
</feature>
<evidence type="ECO:0000256" key="12">
    <source>
        <dbReference type="ARBA" id="ARBA00022932"/>
    </source>
</evidence>
<keyword evidence="9 20" id="KW-0378">Hydrolase</keyword>
<dbReference type="InterPro" id="IPR012337">
    <property type="entry name" value="RNaseH-like_sf"/>
</dbReference>
<dbReference type="GO" id="GO:0008408">
    <property type="term" value="F:3'-5' exonuclease activity"/>
    <property type="evidence" value="ECO:0007669"/>
    <property type="project" value="TreeGrafter"/>
</dbReference>
<dbReference type="EC" id="2.7.7.7" evidence="2 20"/>
<evidence type="ECO:0000256" key="13">
    <source>
        <dbReference type="ARBA" id="ARBA00023211"/>
    </source>
</evidence>
<dbReference type="NCBIfam" id="TIGR00573">
    <property type="entry name" value="dnaq"/>
    <property type="match status" value="1"/>
</dbReference>